<dbReference type="Gene3D" id="1.10.10.60">
    <property type="entry name" value="Homeodomain-like"/>
    <property type="match status" value="1"/>
</dbReference>
<evidence type="ECO:0000256" key="1">
    <source>
        <dbReference type="ARBA" id="ARBA00023015"/>
    </source>
</evidence>
<sequence>MRHPDPGLRQSMEPIPTFRQLPGPIYFRQGAMEPTDWGTHSHPWGQFNFVAQGVMEMKIDGEWMVSPPHYAIWIPPGMAHYSRNRSQLAYRSAYLSAALSRRLPTRCSALEVSPLLRELLHELARQGVTDPQTPVQRRMAAVVIDQIVNAAVLPSFLPIASSDTLKQVMAYMEKHLSATESVAEIARRHHMSVRKLERLARSELGMSLGDWRGRVKFVRATEALCTRRPISRIAEELGYSGVSAFAEMFKRHAQCTPDQYRKLHREG</sequence>
<name>A0A0L8A5X9_9GAMM</name>
<dbReference type="Pfam" id="PF07883">
    <property type="entry name" value="Cupin_2"/>
    <property type="match status" value="1"/>
</dbReference>
<dbReference type="GO" id="GO:0043565">
    <property type="term" value="F:sequence-specific DNA binding"/>
    <property type="evidence" value="ECO:0007669"/>
    <property type="project" value="InterPro"/>
</dbReference>
<evidence type="ECO:0000256" key="3">
    <source>
        <dbReference type="ARBA" id="ARBA00023163"/>
    </source>
</evidence>
<dbReference type="RefSeq" id="WP_029379740.1">
    <property type="nucleotide sequence ID" value="NZ_AJLO02000041.1"/>
</dbReference>
<dbReference type="InterPro" id="IPR020449">
    <property type="entry name" value="Tscrpt_reg_AraC-type_HTH"/>
</dbReference>
<dbReference type="OrthoDB" id="9804543at2"/>
<evidence type="ECO:0000259" key="4">
    <source>
        <dbReference type="PROSITE" id="PS01124"/>
    </source>
</evidence>
<comment type="caution">
    <text evidence="5">The sequence shown here is derived from an EMBL/GenBank/DDBJ whole genome shotgun (WGS) entry which is preliminary data.</text>
</comment>
<keyword evidence="2" id="KW-0238">DNA-binding</keyword>
<evidence type="ECO:0000313" key="5">
    <source>
        <dbReference type="EMBL" id="KOE97715.1"/>
    </source>
</evidence>
<dbReference type="EMBL" id="AJLO02000041">
    <property type="protein sequence ID" value="KOE97715.1"/>
    <property type="molecule type" value="Genomic_DNA"/>
</dbReference>
<organism evidence="5 6">
    <name type="scientific">Stenotrophomonas geniculata N1</name>
    <dbReference type="NCBI Taxonomy" id="1167641"/>
    <lineage>
        <taxon>Bacteria</taxon>
        <taxon>Pseudomonadati</taxon>
        <taxon>Pseudomonadota</taxon>
        <taxon>Gammaproteobacteria</taxon>
        <taxon>Lysobacterales</taxon>
        <taxon>Lysobacteraceae</taxon>
        <taxon>Stenotrophomonas</taxon>
    </lineage>
</organism>
<dbReference type="InterPro" id="IPR018060">
    <property type="entry name" value="HTH_AraC"/>
</dbReference>
<dbReference type="InterPro" id="IPR011051">
    <property type="entry name" value="RmlC_Cupin_sf"/>
</dbReference>
<feature type="domain" description="HTH araC/xylS-type" evidence="4">
    <location>
        <begin position="166"/>
        <end position="263"/>
    </location>
</feature>
<dbReference type="Pfam" id="PF12833">
    <property type="entry name" value="HTH_18"/>
    <property type="match status" value="1"/>
</dbReference>
<dbReference type="SUPFAM" id="SSF46689">
    <property type="entry name" value="Homeodomain-like"/>
    <property type="match status" value="2"/>
</dbReference>
<dbReference type="SMART" id="SM00342">
    <property type="entry name" value="HTH_ARAC"/>
    <property type="match status" value="1"/>
</dbReference>
<protein>
    <submittedName>
        <fullName evidence="5">AraC family transcriptional regulator</fullName>
    </submittedName>
</protein>
<dbReference type="PROSITE" id="PS01124">
    <property type="entry name" value="HTH_ARAC_FAMILY_2"/>
    <property type="match status" value="1"/>
</dbReference>
<evidence type="ECO:0000313" key="6">
    <source>
        <dbReference type="Proteomes" id="UP000036890"/>
    </source>
</evidence>
<dbReference type="PANTHER" id="PTHR11019">
    <property type="entry name" value="HTH-TYPE TRANSCRIPTIONAL REGULATOR NIMR"/>
    <property type="match status" value="1"/>
</dbReference>
<reference evidence="5 6" key="1">
    <citation type="journal article" date="2012" name="J. Bacteriol.">
        <title>Genome sequence of a novel nicotine-degrading strain, Pseudomonas geniculata N1.</title>
        <authorList>
            <person name="Tang H."/>
            <person name="Yu H."/>
            <person name="Tai C."/>
            <person name="Huang K."/>
            <person name="Liu Y."/>
            <person name="Wang L."/>
            <person name="Yao Y."/>
            <person name="Wu G."/>
            <person name="Xu P."/>
        </authorList>
    </citation>
    <scope>NUCLEOTIDE SEQUENCE [LARGE SCALE GENOMIC DNA]</scope>
    <source>
        <strain evidence="5 6">N1</strain>
    </source>
</reference>
<dbReference type="SUPFAM" id="SSF51182">
    <property type="entry name" value="RmlC-like cupins"/>
    <property type="match status" value="1"/>
</dbReference>
<dbReference type="PANTHER" id="PTHR11019:SF190">
    <property type="entry name" value="ARAC-FAMILY REGULATORY PROTEIN"/>
    <property type="match status" value="1"/>
</dbReference>
<dbReference type="Proteomes" id="UP000036890">
    <property type="component" value="Unassembled WGS sequence"/>
</dbReference>
<dbReference type="PRINTS" id="PR00032">
    <property type="entry name" value="HTHARAC"/>
</dbReference>
<proteinExistence type="predicted"/>
<dbReference type="InterPro" id="IPR009057">
    <property type="entry name" value="Homeodomain-like_sf"/>
</dbReference>
<keyword evidence="3" id="KW-0804">Transcription</keyword>
<dbReference type="InterPro" id="IPR013096">
    <property type="entry name" value="Cupin_2"/>
</dbReference>
<dbReference type="CDD" id="cd06124">
    <property type="entry name" value="cupin_NimR-like_N"/>
    <property type="match status" value="1"/>
</dbReference>
<gene>
    <name evidence="5" type="ORF">W7K_19220</name>
</gene>
<accession>A0A0L8A5X9</accession>
<dbReference type="InterPro" id="IPR014710">
    <property type="entry name" value="RmlC-like_jellyroll"/>
</dbReference>
<dbReference type="Gene3D" id="2.60.120.10">
    <property type="entry name" value="Jelly Rolls"/>
    <property type="match status" value="1"/>
</dbReference>
<dbReference type="GO" id="GO:0003700">
    <property type="term" value="F:DNA-binding transcription factor activity"/>
    <property type="evidence" value="ECO:0007669"/>
    <property type="project" value="InterPro"/>
</dbReference>
<evidence type="ECO:0000256" key="2">
    <source>
        <dbReference type="ARBA" id="ARBA00023125"/>
    </source>
</evidence>
<keyword evidence="1" id="KW-0805">Transcription regulation</keyword>
<dbReference type="AlphaFoldDB" id="A0A0L8A5X9"/>